<protein>
    <recommendedName>
        <fullName evidence="3">Ribosomal protein S14</fullName>
    </recommendedName>
</protein>
<dbReference type="Proteomes" id="UP001159428">
    <property type="component" value="Unassembled WGS sequence"/>
</dbReference>
<gene>
    <name evidence="1" type="ORF">PMEA_00007988</name>
</gene>
<evidence type="ECO:0000313" key="2">
    <source>
        <dbReference type="Proteomes" id="UP001159428"/>
    </source>
</evidence>
<proteinExistence type="predicted"/>
<evidence type="ECO:0008006" key="3">
    <source>
        <dbReference type="Google" id="ProtNLM"/>
    </source>
</evidence>
<organism evidence="1 2">
    <name type="scientific">Pocillopora meandrina</name>
    <dbReference type="NCBI Taxonomy" id="46732"/>
    <lineage>
        <taxon>Eukaryota</taxon>
        <taxon>Metazoa</taxon>
        <taxon>Cnidaria</taxon>
        <taxon>Anthozoa</taxon>
        <taxon>Hexacorallia</taxon>
        <taxon>Scleractinia</taxon>
        <taxon>Astrocoeniina</taxon>
        <taxon>Pocilloporidae</taxon>
        <taxon>Pocillopora</taxon>
    </lineage>
</organism>
<accession>A0AAU9Y7E7</accession>
<keyword evidence="2" id="KW-1185">Reference proteome</keyword>
<dbReference type="EMBL" id="CALNXJ010000169">
    <property type="protein sequence ID" value="CAH3168007.1"/>
    <property type="molecule type" value="Genomic_DNA"/>
</dbReference>
<dbReference type="AlphaFoldDB" id="A0AAU9Y7E7"/>
<comment type="caution">
    <text evidence="1">The sequence shown here is derived from an EMBL/GenBank/DDBJ whole genome shotgun (WGS) entry which is preliminary data.</text>
</comment>
<reference evidence="1 2" key="1">
    <citation type="submission" date="2022-05" db="EMBL/GenBank/DDBJ databases">
        <authorList>
            <consortium name="Genoscope - CEA"/>
            <person name="William W."/>
        </authorList>
    </citation>
    <scope>NUCLEOTIDE SEQUENCE [LARGE SCALE GENOMIC DNA]</scope>
</reference>
<evidence type="ECO:0000313" key="1">
    <source>
        <dbReference type="EMBL" id="CAH3168007.1"/>
    </source>
</evidence>
<name>A0AAU9Y7E7_9CNID</name>
<sequence length="122" mass="14497">MPRKGRKRARSSKTIAKKKFPIGELARRRKMLKEEFISNCGNCKYEQQKLIQNDVELGKKRVIETDIVRKRKLLKRKRFPKNMKFLLQKELAKDVQGRLSMPVMKSMVVQGRIEVQYWMLCG</sequence>